<keyword evidence="1" id="KW-0472">Membrane</keyword>
<organism evidence="2 3">
    <name type="scientific">Diaporthe australafricana</name>
    <dbReference type="NCBI Taxonomy" id="127596"/>
    <lineage>
        <taxon>Eukaryota</taxon>
        <taxon>Fungi</taxon>
        <taxon>Dikarya</taxon>
        <taxon>Ascomycota</taxon>
        <taxon>Pezizomycotina</taxon>
        <taxon>Sordariomycetes</taxon>
        <taxon>Sordariomycetidae</taxon>
        <taxon>Diaporthales</taxon>
        <taxon>Diaporthaceae</taxon>
        <taxon>Diaporthe</taxon>
    </lineage>
</organism>
<evidence type="ECO:0000313" key="3">
    <source>
        <dbReference type="Proteomes" id="UP001583177"/>
    </source>
</evidence>
<keyword evidence="1" id="KW-1133">Transmembrane helix</keyword>
<keyword evidence="3" id="KW-1185">Reference proteome</keyword>
<evidence type="ECO:0000313" key="2">
    <source>
        <dbReference type="EMBL" id="KAL1862737.1"/>
    </source>
</evidence>
<dbReference type="EMBL" id="JAWRVE010000078">
    <property type="protein sequence ID" value="KAL1862737.1"/>
    <property type="molecule type" value="Genomic_DNA"/>
</dbReference>
<protein>
    <submittedName>
        <fullName evidence="2">Uncharacterized protein</fullName>
    </submittedName>
</protein>
<reference evidence="2 3" key="1">
    <citation type="journal article" date="2024" name="IMA Fungus">
        <title>IMA Genome - F19 : A genome assembly and annotation guide to empower mycologists, including annotated draft genome sequences of Ceratocystis pirilliformis, Diaporthe australafricana, Fusarium ophioides, Paecilomyces lecythidis, and Sporothrix stenoceras.</title>
        <authorList>
            <person name="Aylward J."/>
            <person name="Wilson A.M."/>
            <person name="Visagie C.M."/>
            <person name="Spraker J."/>
            <person name="Barnes I."/>
            <person name="Buitendag C."/>
            <person name="Ceriani C."/>
            <person name="Del Mar Angel L."/>
            <person name="du Plessis D."/>
            <person name="Fuchs T."/>
            <person name="Gasser K."/>
            <person name="Kramer D."/>
            <person name="Li W."/>
            <person name="Munsamy K."/>
            <person name="Piso A."/>
            <person name="Price J.L."/>
            <person name="Sonnekus B."/>
            <person name="Thomas C."/>
            <person name="van der Nest A."/>
            <person name="van Dijk A."/>
            <person name="van Heerden A."/>
            <person name="van Vuuren N."/>
            <person name="Yilmaz N."/>
            <person name="Duong T.A."/>
            <person name="van der Merwe N.A."/>
            <person name="Wingfield M.J."/>
            <person name="Wingfield B.D."/>
        </authorList>
    </citation>
    <scope>NUCLEOTIDE SEQUENCE [LARGE SCALE GENOMIC DNA]</scope>
    <source>
        <strain evidence="2 3">CMW 18300</strain>
    </source>
</reference>
<accession>A0ABR3WIQ9</accession>
<feature type="transmembrane region" description="Helical" evidence="1">
    <location>
        <begin position="229"/>
        <end position="251"/>
    </location>
</feature>
<keyword evidence="1" id="KW-0812">Transmembrane</keyword>
<comment type="caution">
    <text evidence="2">The sequence shown here is derived from an EMBL/GenBank/DDBJ whole genome shotgun (WGS) entry which is preliminary data.</text>
</comment>
<feature type="transmembrane region" description="Helical" evidence="1">
    <location>
        <begin position="397"/>
        <end position="415"/>
    </location>
</feature>
<feature type="transmembrane region" description="Helical" evidence="1">
    <location>
        <begin position="183"/>
        <end position="209"/>
    </location>
</feature>
<evidence type="ECO:0000256" key="1">
    <source>
        <dbReference type="SAM" id="Phobius"/>
    </source>
</evidence>
<dbReference type="Proteomes" id="UP001583177">
    <property type="component" value="Unassembled WGS sequence"/>
</dbReference>
<name>A0ABR3WIQ9_9PEZI</name>
<feature type="transmembrane region" description="Helical" evidence="1">
    <location>
        <begin position="111"/>
        <end position="130"/>
    </location>
</feature>
<proteinExistence type="predicted"/>
<gene>
    <name evidence="2" type="ORF">Daus18300_008381</name>
</gene>
<sequence length="421" mass="47887">MASRSACAITLLCSIFATTPGTFALTFIHMHQAFWCCVVDVAIQWPIDVVIYYSKRHLTPGTHRRLVPIINFLWSDVLFRDVARWVQLFVVHASLSPFLSDASESLEPSRLVTYGGLLQAVAYLCIILIVHDVMDVLEVLQALCNEAVDCVMEIIKDEDDLPPDIAMVDYGMPEMLMHAFDKLMYAFFAGLSWAHGCLAQLFVNMALYLERMAAGTVMKALQNAGNTLPRWQFCVFATVAGLFVTMVLQYAMRLQEEHAQQPWNLHRRPSDLRQTIPAAIETRLYHRTLFGTERNLRSLVSRNLHWIWPWFQPEFAALLPEDELWHLYARALTHAPPLMVAASWNHRALREHHVELWRRTGLPTGLVLKDEIGAPLQSLSGGDSLPGQMRFLFMGRITAAFVRLLEIALGVYIAIDLLYPQ</sequence>